<dbReference type="EMBL" id="JAFFHB010000001">
    <property type="protein sequence ID" value="KAK4674467.1"/>
    <property type="molecule type" value="Genomic_DNA"/>
</dbReference>
<accession>A0ABR0I2Y7</accession>
<evidence type="ECO:0000313" key="3">
    <source>
        <dbReference type="Proteomes" id="UP001326199"/>
    </source>
</evidence>
<feature type="region of interest" description="Disordered" evidence="1">
    <location>
        <begin position="1"/>
        <end position="25"/>
    </location>
</feature>
<organism evidence="2 3">
    <name type="scientific">Podospora pseudopauciseta</name>
    <dbReference type="NCBI Taxonomy" id="2093780"/>
    <lineage>
        <taxon>Eukaryota</taxon>
        <taxon>Fungi</taxon>
        <taxon>Dikarya</taxon>
        <taxon>Ascomycota</taxon>
        <taxon>Pezizomycotina</taxon>
        <taxon>Sordariomycetes</taxon>
        <taxon>Sordariomycetidae</taxon>
        <taxon>Sordariales</taxon>
        <taxon>Podosporaceae</taxon>
        <taxon>Podospora</taxon>
    </lineage>
</organism>
<feature type="compositionally biased region" description="Polar residues" evidence="1">
    <location>
        <begin position="186"/>
        <end position="205"/>
    </location>
</feature>
<feature type="compositionally biased region" description="Polar residues" evidence="1">
    <location>
        <begin position="282"/>
        <end position="300"/>
    </location>
</feature>
<feature type="compositionally biased region" description="Polar residues" evidence="1">
    <location>
        <begin position="143"/>
        <end position="158"/>
    </location>
</feature>
<feature type="region of interest" description="Disordered" evidence="1">
    <location>
        <begin position="37"/>
        <end position="227"/>
    </location>
</feature>
<reference evidence="2 3" key="1">
    <citation type="journal article" date="2023" name="bioRxiv">
        <title>High-quality genome assemblies of four members of thePodospora anserinaspecies complex.</title>
        <authorList>
            <person name="Ament-Velasquez S.L."/>
            <person name="Vogan A.A."/>
            <person name="Wallerman O."/>
            <person name="Hartmann F."/>
            <person name="Gautier V."/>
            <person name="Silar P."/>
            <person name="Giraud T."/>
            <person name="Johannesson H."/>
        </authorList>
    </citation>
    <scope>NUCLEOTIDE SEQUENCE [LARGE SCALE GENOMIC DNA]</scope>
    <source>
        <strain evidence="2 3">CBS 411.78</strain>
    </source>
</reference>
<feature type="region of interest" description="Disordered" evidence="1">
    <location>
        <begin position="327"/>
        <end position="374"/>
    </location>
</feature>
<feature type="compositionally biased region" description="Low complexity" evidence="1">
    <location>
        <begin position="74"/>
        <end position="123"/>
    </location>
</feature>
<feature type="compositionally biased region" description="Gly residues" evidence="1">
    <location>
        <begin position="1"/>
        <end position="12"/>
    </location>
</feature>
<comment type="caution">
    <text evidence="2">The sequence shown here is derived from an EMBL/GenBank/DDBJ whole genome shotgun (WGS) entry which is preliminary data.</text>
</comment>
<feature type="compositionally biased region" description="Polar residues" evidence="1">
    <location>
        <begin position="358"/>
        <end position="374"/>
    </location>
</feature>
<evidence type="ECO:0000256" key="1">
    <source>
        <dbReference type="SAM" id="MobiDB-lite"/>
    </source>
</evidence>
<feature type="compositionally biased region" description="Low complexity" evidence="1">
    <location>
        <begin position="264"/>
        <end position="276"/>
    </location>
</feature>
<dbReference type="GeneID" id="87929015"/>
<protein>
    <submittedName>
        <fullName evidence="2">Uncharacterized protein</fullName>
    </submittedName>
</protein>
<dbReference type="Proteomes" id="UP001326199">
    <property type="component" value="Unassembled WGS sequence"/>
</dbReference>
<proteinExistence type="predicted"/>
<feature type="region of interest" description="Disordered" evidence="1">
    <location>
        <begin position="410"/>
        <end position="489"/>
    </location>
</feature>
<feature type="region of interest" description="Disordered" evidence="1">
    <location>
        <begin position="241"/>
        <end position="306"/>
    </location>
</feature>
<name>A0ABR0I2Y7_9PEZI</name>
<gene>
    <name evidence="2" type="ORF">QC763_120825</name>
</gene>
<sequence length="489" mass="51690">MGELRGGAGGGGGRRRRTWEKTKSGARWLKAFVTRRPVQGLRAAADPEEDTDSKTAGTTGASGKLGATGTTVVTRALGTTATPGTAGNTGTAGESRVIVRTEITVTVETTGMTGTTGATGTTGNSEDPFQPRRRSRSLPNIAVSRSSSGPQISGIPQRSSRHRASSNQLPSHPIDTSIRDFAAQAYPSTNPSTTAETWWQQNTAPSYGPGRLRGGAGEGDDGRRKKGWKAFQNFIKGSLKKTRTSRIGELETTGSQTGAPRRQSTLAGTSTATGSAPVAKPPTSSETYEMTTSRQPTGTESPRKWGLKAAAAREAGKREIRRTAAGHPDAISRAPPVKGSEPPVNTVGEPWPKYDQNLCKTGDNNLPGTRNKPQVIQPLPQVKEKIPITGTGFDYYPSTTFTERYRSRPIETYDDYAGPPMEKKDQGEEKEVVVPGDGEAGGSRRPPPAPRHGLAQPVRRGQRAPPMPSIASVLAEAGPPGLPPLVSSL</sequence>
<evidence type="ECO:0000313" key="2">
    <source>
        <dbReference type="EMBL" id="KAK4674467.1"/>
    </source>
</evidence>
<keyword evidence="3" id="KW-1185">Reference proteome</keyword>
<feature type="compositionally biased region" description="Basic and acidic residues" evidence="1">
    <location>
        <begin position="421"/>
        <end position="432"/>
    </location>
</feature>
<dbReference type="RefSeq" id="XP_062771789.1">
    <property type="nucleotide sequence ID" value="XM_062908672.1"/>
</dbReference>